<reference evidence="9" key="2">
    <citation type="journal article" date="2016" name="Genome Announc.">
        <title>Draft Genome Sequences of Two Novel Amoeba-Resistant Intranuclear Bacteria, 'Candidatus Berkiella cookevillensis' and 'Candidatus Berkiella aquae'.</title>
        <authorList>
            <person name="Mehari Y.T."/>
            <person name="Arivett B.A."/>
            <person name="Farone A.L."/>
            <person name="Gunderson J.H."/>
            <person name="Farone M.B."/>
        </authorList>
    </citation>
    <scope>NUCLEOTIDE SEQUENCE</scope>
    <source>
        <strain evidence="9">HT99</strain>
    </source>
</reference>
<dbReference type="InterPro" id="IPR036291">
    <property type="entry name" value="NAD(P)-bd_dom_sf"/>
</dbReference>
<dbReference type="EC" id="1.4.1.2" evidence="8"/>
<evidence type="ECO:0000313" key="9">
    <source>
        <dbReference type="EMBL" id="MCS5711850.1"/>
    </source>
</evidence>
<dbReference type="InterPro" id="IPR007780">
    <property type="entry name" value="NAD_Glu_DH_bac"/>
</dbReference>
<dbReference type="InterPro" id="IPR046346">
    <property type="entry name" value="Aminoacid_DH-like_N_sf"/>
</dbReference>
<evidence type="ECO:0000259" key="3">
    <source>
        <dbReference type="Pfam" id="PF05088"/>
    </source>
</evidence>
<dbReference type="Pfam" id="PF21076">
    <property type="entry name" value="GDH_ACT2"/>
    <property type="match status" value="1"/>
</dbReference>
<dbReference type="PANTHER" id="PTHR43403">
    <property type="entry name" value="NAD-SPECIFIC GLUTAMATE DEHYDROGENASE"/>
    <property type="match status" value="1"/>
</dbReference>
<dbReference type="OrthoDB" id="9758052at2"/>
<evidence type="ECO:0000313" key="8">
    <source>
        <dbReference type="EMBL" id="KRG22789.1"/>
    </source>
</evidence>
<dbReference type="Proteomes" id="UP000051497">
    <property type="component" value="Unassembled WGS sequence"/>
</dbReference>
<evidence type="ECO:0000259" key="7">
    <source>
        <dbReference type="Pfam" id="PF21077"/>
    </source>
</evidence>
<evidence type="ECO:0000256" key="2">
    <source>
        <dbReference type="SAM" id="Coils"/>
    </source>
</evidence>
<dbReference type="PANTHER" id="PTHR43403:SF1">
    <property type="entry name" value="NAD-SPECIFIC GLUTAMATE DEHYDROGENASE"/>
    <property type="match status" value="1"/>
</dbReference>
<dbReference type="GO" id="GO:0004069">
    <property type="term" value="F:L-aspartate:2-oxoglutarate aminotransferase activity"/>
    <property type="evidence" value="ECO:0007669"/>
    <property type="project" value="InterPro"/>
</dbReference>
<sequence length="1623" mass="185741">MTRQLEEAREDLIGRVIALVKDKLPTSEAQLIESFVKQYYLSAAPEDLLERNILDLYGALVSFWHFINHRHPHEVKVRVYNPQFEQHGWQSTHTVIEIVNDNLPFLIESVGMVLNRLGFNVHLILHTNGLKIERDEKGQINKIYMGKSNHGNGPTEMPIFIEVDRQSDPAVLEALRKSIEGTINEVSLAVGDWQPMANAMDEVIQNLEHRLSKSNKKDLDEEIIEFLKWINNNHFTYLGYCRRKLSTNNGSYEWSFDKDSALGILKKFGENYFEPFQEMTKAAQELALSKHPLILGKTDRISTIHRPTYTDFIVVKCFDENGNVVGQQQFIGLYTSVAYNRSPQYIPLLRLRVQKILERANVEEESHDGKVLLNILETLPRDDFFHGTVEELYDLASGIIHLQERQKIRVFIRKDSFARLYSCLVFVPRERFNSKLREKIQKILVDELGGYRAEFSTRFSESILARIHFVIRYKDDKTKEYNVNEIQDKIVQISRTWEDNLRDALSEHFGEELGNRYFQNYRNAFPAGYRADYNVRTAVYDVQHIQKLSDSNKLEMSFYQPIDEQEGILRFKLYSPDSSIPLSDIIPMLECMGLRVISERPHEITPREGNIVWINDFGMIHTSGKELNVDAVKEIFQEAFYHIWNRHAESDGFNRLVLSSGLNWRQVTMLRAYAKYLWQIGFTFSQAYIEDVLAGVPDITHDLVALFVTRFDPSLSQEKRNSQANALRLKIKNSLEEVKNIDEDRIIRRYMQVILATIRTNFFQKEANGNQKNYLSLKFDPSAITELPLPRPLYEIFVYSPRVEGVHLRGAKVARGGLRWSDRREDFRTEVLGLMKAQQVKNAVIVPLGAKGGFVPKNLPSKGTREEIMTEGIESYKTFIHGLLDLTDNLVENKVIPPVDIVRYDADDPYLVVAADKGTATFSDIANSVSKEYGFWMDDAFASGGSTGYDHKKMAITARGAWESVKRHFRELGVDCQKTDFTVVGIGDMAGDVFGNGMLLSRHIKLIGAFNHVHIFLDPNPDPETSFKERDRLFHLPRSTWEDYDPKLISKGGGVFSRSSKYIPLSPEMQEILGINKPKIVPTELIRALLKAKVDLLFNGGIGTYVKASYEHNANVGDRSNDALRVNGEELRCSIVGEGGNLGFTQLGRIEYALNGGKINTDAIDNSGGVDCSDHEVNIKILLNGIVAAGDLTEKQRNQLLVDMTEEVSELVLEDNRNQIEAISVAEFNATKNAQMHCRLIDHLEQFSNLDRPLEFLPSNEDLLLRQQSGRGLTRPELSVLLAYCKTMLKSEILASDVPEDKYIAHELVGAFPEVLQERYSEQMKSHRLKRELIAMQISNSIINDMGLGFIHRLQDETGATIPQIVRGYIAAKEIFRAIKFREAVNALDFIVPADIQVKMLHELNRLVRRGTRWFLRHRISNLDIAEVINHFTPKMDLVREGLHHAISGTAEEYLLEFANELMEENVPQETALVTAQMSAMFSALDIVDAATTHNLPVDLVTITYYAIGARLELGWFREQIKHHPVANHWDSLARAAIRDDLDRQQRNLTVAVMMMQPDVNNVEAQIDAWMAQHKEMLERWKNMIDELKSLTKREFTMYSVALRELMEIANVSLREQTGKRVA</sequence>
<comment type="caution">
    <text evidence="8">The sequence shown here is derived from an EMBL/GenBank/DDBJ whole genome shotgun (WGS) entry which is preliminary data.</text>
</comment>
<evidence type="ECO:0000259" key="6">
    <source>
        <dbReference type="Pfam" id="PF21076"/>
    </source>
</evidence>
<feature type="domain" description="NAD-glutamate dehydrogenase catalytic" evidence="3">
    <location>
        <begin position="730"/>
        <end position="1225"/>
    </location>
</feature>
<dbReference type="SUPFAM" id="SSF51735">
    <property type="entry name" value="NAD(P)-binding Rossmann-fold domains"/>
    <property type="match status" value="1"/>
</dbReference>
<dbReference type="STRING" id="295108.HT99x_00330"/>
<keyword evidence="2" id="KW-0175">Coiled coil</keyword>
<dbReference type="Pfam" id="PF05088">
    <property type="entry name" value="Bac_GDH_CD"/>
    <property type="match status" value="1"/>
</dbReference>
<dbReference type="EMBL" id="LKAJ01000001">
    <property type="protein sequence ID" value="KRG22789.1"/>
    <property type="molecule type" value="Genomic_DNA"/>
</dbReference>
<dbReference type="SUPFAM" id="SSF53223">
    <property type="entry name" value="Aminoacid dehydrogenase-like, N-terminal domain"/>
    <property type="match status" value="1"/>
</dbReference>
<evidence type="ECO:0000259" key="4">
    <source>
        <dbReference type="Pfam" id="PF21074"/>
    </source>
</evidence>
<accession>A0A0Q9YPP9</accession>
<dbReference type="InterPro" id="IPR049056">
    <property type="entry name" value="NAD_Glu_DH_HM3"/>
</dbReference>
<feature type="domain" description="NAD-glutamate dehydrogenase ACT2" evidence="6">
    <location>
        <begin position="409"/>
        <end position="498"/>
    </location>
</feature>
<evidence type="ECO:0000256" key="1">
    <source>
        <dbReference type="ARBA" id="ARBA00023002"/>
    </source>
</evidence>
<feature type="domain" description="NAD-specific glutamate dehydrogenase C-terminal" evidence="4">
    <location>
        <begin position="1270"/>
        <end position="1607"/>
    </location>
</feature>
<reference evidence="9" key="3">
    <citation type="submission" date="2021-06" db="EMBL/GenBank/DDBJ databases">
        <title>Genomic Description and Analysis of Intracellular Bacteria, Candidatus Berkiella cookevillensis and Candidatus Berkiella aquae.</title>
        <authorList>
            <person name="Kidane D.T."/>
            <person name="Mehari Y.T."/>
            <person name="Rice F.C."/>
            <person name="Arivett B.A."/>
            <person name="Farone A.L."/>
            <person name="Berk S.G."/>
            <person name="Farone M.B."/>
        </authorList>
    </citation>
    <scope>NUCLEOTIDE SEQUENCE</scope>
    <source>
        <strain evidence="9">HT99</strain>
    </source>
</reference>
<evidence type="ECO:0000259" key="5">
    <source>
        <dbReference type="Pfam" id="PF21075"/>
    </source>
</evidence>
<dbReference type="RefSeq" id="WP_075064968.1">
    <property type="nucleotide sequence ID" value="NZ_LKAJ02000001.1"/>
</dbReference>
<dbReference type="InterPro" id="IPR049058">
    <property type="entry name" value="NAD_Glu_DH_HM2"/>
</dbReference>
<feature type="domain" description="NAD-glutamate dehydrogenase ACT3" evidence="7">
    <location>
        <begin position="554"/>
        <end position="631"/>
    </location>
</feature>
<feature type="coiled-coil region" evidence="2">
    <location>
        <begin position="1560"/>
        <end position="1591"/>
    </location>
</feature>
<dbReference type="Gene3D" id="3.40.50.720">
    <property type="entry name" value="NAD(P)-binding Rossmann-like Domain"/>
    <property type="match status" value="1"/>
</dbReference>
<keyword evidence="10" id="KW-1185">Reference proteome</keyword>
<dbReference type="InterPro" id="IPR024727">
    <property type="entry name" value="NAD_Glu_DH_N_ACT1"/>
</dbReference>
<dbReference type="GO" id="GO:0004352">
    <property type="term" value="F:glutamate dehydrogenase (NAD+) activity"/>
    <property type="evidence" value="ECO:0007669"/>
    <property type="project" value="UniProtKB-EC"/>
</dbReference>
<dbReference type="PATRIC" id="fig|1590043.3.peg.332"/>
<dbReference type="InterPro" id="IPR048381">
    <property type="entry name" value="GDH_C"/>
</dbReference>
<reference evidence="8" key="1">
    <citation type="submission" date="2015-09" db="EMBL/GenBank/DDBJ databases">
        <title>Draft Genome Sequences of Two Novel Amoeba-resistant Intranuclear Bacteria, Candidatus Berkiella cookevillensis and Candidatus Berkiella aquae.</title>
        <authorList>
            <person name="Mehari Y.T."/>
            <person name="Arivett B.A."/>
            <person name="Farone A.L."/>
            <person name="Gunderson J.H."/>
            <person name="Farone M.B."/>
        </authorList>
    </citation>
    <scope>NUCLEOTIDE SEQUENCE [LARGE SCALE GENOMIC DNA]</scope>
    <source>
        <strain evidence="8">HT99</strain>
    </source>
</reference>
<organism evidence="8">
    <name type="scientific">Candidatus Berkiella aquae</name>
    <dbReference type="NCBI Taxonomy" id="295108"/>
    <lineage>
        <taxon>Bacteria</taxon>
        <taxon>Pseudomonadati</taxon>
        <taxon>Pseudomonadota</taxon>
        <taxon>Gammaproteobacteria</taxon>
        <taxon>Candidatus Berkiellales</taxon>
        <taxon>Candidatus Berkiellaceae</taxon>
        <taxon>Candidatus Berkiella</taxon>
    </lineage>
</organism>
<dbReference type="InterPro" id="IPR049062">
    <property type="entry name" value="NAD_Glu_DH_ACT2"/>
</dbReference>
<keyword evidence="1 8" id="KW-0560">Oxidoreductase</keyword>
<dbReference type="InterPro" id="IPR049059">
    <property type="entry name" value="NAD_Glu_DH_HM1"/>
</dbReference>
<dbReference type="Pfam" id="PF21074">
    <property type="entry name" value="GDH_C"/>
    <property type="match status" value="1"/>
</dbReference>
<dbReference type="Pfam" id="PF21078">
    <property type="entry name" value="GDH_HM3"/>
    <property type="match status" value="1"/>
</dbReference>
<gene>
    <name evidence="8" type="primary">gdhB</name>
    <name evidence="8" type="ORF">HT99x_00330</name>
    <name evidence="9" type="ORF">HT99x_010440</name>
</gene>
<dbReference type="EMBL" id="LKAJ02000001">
    <property type="protein sequence ID" value="MCS5711850.1"/>
    <property type="molecule type" value="Genomic_DNA"/>
</dbReference>
<dbReference type="InterPro" id="IPR028971">
    <property type="entry name" value="NAD-GDH_cat"/>
</dbReference>
<evidence type="ECO:0000313" key="10">
    <source>
        <dbReference type="Proteomes" id="UP000051497"/>
    </source>
</evidence>
<dbReference type="Pfam" id="PF21075">
    <property type="entry name" value="GDH_ACT1"/>
    <property type="match status" value="1"/>
</dbReference>
<name>A0A0Q9YPP9_9GAMM</name>
<dbReference type="PIRSF" id="PIRSF036761">
    <property type="entry name" value="GDH_Mll4104"/>
    <property type="match status" value="1"/>
</dbReference>
<dbReference type="Pfam" id="PF21079">
    <property type="entry name" value="GDH_HM2"/>
    <property type="match status" value="1"/>
</dbReference>
<feature type="domain" description="NAD-glutamate dehydrogenase N-terminal ACT1" evidence="5">
    <location>
        <begin position="35"/>
        <end position="178"/>
    </location>
</feature>
<proteinExistence type="predicted"/>
<dbReference type="Pfam" id="PF21077">
    <property type="entry name" value="GDH_ACT3"/>
    <property type="match status" value="1"/>
</dbReference>
<dbReference type="GO" id="GO:0006538">
    <property type="term" value="P:L-glutamate catabolic process"/>
    <property type="evidence" value="ECO:0007669"/>
    <property type="project" value="InterPro"/>
</dbReference>
<dbReference type="Pfam" id="PF21073">
    <property type="entry name" value="GDH_HM1"/>
    <property type="match status" value="1"/>
</dbReference>
<dbReference type="InterPro" id="IPR049064">
    <property type="entry name" value="NAD_Glu_DH_ACT3"/>
</dbReference>
<protein>
    <submittedName>
        <fullName evidence="9">NAD-glutamate dehydrogenase</fullName>
    </submittedName>
    <submittedName>
        <fullName evidence="8">NAD-specific glutamate dehydrogenase</fullName>
        <ecNumber evidence="8">1.4.1.2</ecNumber>
    </submittedName>
</protein>